<gene>
    <name evidence="1" type="ORF">E5358_14785</name>
</gene>
<organism evidence="1 2">
    <name type="scientific">Palleniella muris</name>
    <dbReference type="NCBI Taxonomy" id="3038145"/>
    <lineage>
        <taxon>Bacteria</taxon>
        <taxon>Pseudomonadati</taxon>
        <taxon>Bacteroidota</taxon>
        <taxon>Bacteroidia</taxon>
        <taxon>Bacteroidales</taxon>
        <taxon>Prevotellaceae</taxon>
        <taxon>Palleniella</taxon>
    </lineage>
</organism>
<evidence type="ECO:0000313" key="1">
    <source>
        <dbReference type="EMBL" id="TGX79531.1"/>
    </source>
</evidence>
<proteinExistence type="predicted"/>
<keyword evidence="2" id="KW-1185">Reference proteome</keyword>
<reference evidence="1" key="1">
    <citation type="submission" date="2019-04" db="EMBL/GenBank/DDBJ databases">
        <title>Microbes associate with the intestines of laboratory mice.</title>
        <authorList>
            <person name="Navarre W."/>
            <person name="Wong E."/>
            <person name="Huang K."/>
            <person name="Tropini C."/>
            <person name="Ng K."/>
            <person name="Yu B."/>
        </authorList>
    </citation>
    <scope>NUCLEOTIDE SEQUENCE</scope>
    <source>
        <strain evidence="1">NM73_A23</strain>
    </source>
</reference>
<accession>A0AC61QLE9</accession>
<evidence type="ECO:0000313" key="2">
    <source>
        <dbReference type="Proteomes" id="UP000308886"/>
    </source>
</evidence>
<comment type="caution">
    <text evidence="1">The sequence shown here is derived from an EMBL/GenBank/DDBJ whole genome shotgun (WGS) entry which is preliminary data.</text>
</comment>
<sequence>MKVLLVNGSSHLKGGTWQALGLVEEALHENGIETEWFWIGNKPVRGCIDCQKCAKTLPFCTYNILCNSHTTI</sequence>
<name>A0AC61QLE9_9BACT</name>
<protein>
    <submittedName>
        <fullName evidence="1">Flavodoxin family protein</fullName>
    </submittedName>
</protein>
<dbReference type="EMBL" id="SRZC01000042">
    <property type="protein sequence ID" value="TGX79531.1"/>
    <property type="molecule type" value="Genomic_DNA"/>
</dbReference>
<dbReference type="Proteomes" id="UP000308886">
    <property type="component" value="Unassembled WGS sequence"/>
</dbReference>